<proteinExistence type="predicted"/>
<gene>
    <name evidence="5" type="ORF">ACJEBI_18960</name>
</gene>
<dbReference type="InterPro" id="IPR001647">
    <property type="entry name" value="HTH_TetR"/>
</dbReference>
<sequence length="297" mass="34859">MNDRKQHVIDAARQLFIDKGFNATSIQDILNYSGISKGTFYNYFSSKNELLIALFKKIYIKLDHERNELLIAEDPANINIFIKQVELQLKMNRANKLFFLFEEVLVSNDEELKQFFREGQIRNIQWVYNRFIDLFGESKKPYLLDCATMFIGILLHNLKFSGMAKKRSIEKIVRYSMDRIVKMVDEVSEAGEQLLPPEVLDQWLPSCSNSSKLFKQELYHTILQLKKDILHNKDQIKYVELLDFILDELLNNKSPRKFLVGSALTSLNLNKDTFEKKAFQKLCQLSTSFFEQIEEKS</sequence>
<dbReference type="PANTHER" id="PTHR43479">
    <property type="entry name" value="ACREF/ENVCD OPERON REPRESSOR-RELATED"/>
    <property type="match status" value="1"/>
</dbReference>
<evidence type="ECO:0000313" key="6">
    <source>
        <dbReference type="Proteomes" id="UP001623041"/>
    </source>
</evidence>
<dbReference type="RefSeq" id="WP_406582059.1">
    <property type="nucleotide sequence ID" value="NZ_JBJHQH010000015.1"/>
</dbReference>
<keyword evidence="2 3" id="KW-0238">DNA-binding</keyword>
<accession>A0ABW8RJ68</accession>
<evidence type="ECO:0000256" key="1">
    <source>
        <dbReference type="ARBA" id="ARBA00022491"/>
    </source>
</evidence>
<evidence type="ECO:0000259" key="4">
    <source>
        <dbReference type="PROSITE" id="PS50977"/>
    </source>
</evidence>
<organism evidence="5 6">
    <name type="scientific">Bacillus salipaludis</name>
    <dbReference type="NCBI Taxonomy" id="2547811"/>
    <lineage>
        <taxon>Bacteria</taxon>
        <taxon>Bacillati</taxon>
        <taxon>Bacillota</taxon>
        <taxon>Bacilli</taxon>
        <taxon>Bacillales</taxon>
        <taxon>Bacillaceae</taxon>
        <taxon>Bacillus</taxon>
    </lineage>
</organism>
<dbReference type="InterPro" id="IPR023772">
    <property type="entry name" value="DNA-bd_HTH_TetR-type_CS"/>
</dbReference>
<comment type="caution">
    <text evidence="5">The sequence shown here is derived from an EMBL/GenBank/DDBJ whole genome shotgun (WGS) entry which is preliminary data.</text>
</comment>
<evidence type="ECO:0000256" key="2">
    <source>
        <dbReference type="ARBA" id="ARBA00023125"/>
    </source>
</evidence>
<keyword evidence="6" id="KW-1185">Reference proteome</keyword>
<protein>
    <submittedName>
        <fullName evidence="5">TetR/AcrR family transcriptional regulator</fullName>
    </submittedName>
</protein>
<dbReference type="SUPFAM" id="SSF46689">
    <property type="entry name" value="Homeodomain-like"/>
    <property type="match status" value="1"/>
</dbReference>
<dbReference type="PROSITE" id="PS01081">
    <property type="entry name" value="HTH_TETR_1"/>
    <property type="match status" value="1"/>
</dbReference>
<dbReference type="PANTHER" id="PTHR43479:SF22">
    <property type="entry name" value="TRANSCRIPTIONAL REGULATOR, TETR FAMILY"/>
    <property type="match status" value="1"/>
</dbReference>
<dbReference type="Gene3D" id="1.10.357.10">
    <property type="entry name" value="Tetracycline Repressor, domain 2"/>
    <property type="match status" value="1"/>
</dbReference>
<dbReference type="EMBL" id="JBJHQH010000015">
    <property type="protein sequence ID" value="MFK9093550.1"/>
    <property type="molecule type" value="Genomic_DNA"/>
</dbReference>
<feature type="domain" description="HTH tetR-type" evidence="4">
    <location>
        <begin position="2"/>
        <end position="62"/>
    </location>
</feature>
<evidence type="ECO:0000256" key="3">
    <source>
        <dbReference type="PROSITE-ProRule" id="PRU00335"/>
    </source>
</evidence>
<dbReference type="InterPro" id="IPR009057">
    <property type="entry name" value="Homeodomain-like_sf"/>
</dbReference>
<reference evidence="5 6" key="1">
    <citation type="submission" date="2024-11" db="EMBL/GenBank/DDBJ databases">
        <authorList>
            <person name="Lucas J.A."/>
        </authorList>
    </citation>
    <scope>NUCLEOTIDE SEQUENCE [LARGE SCALE GENOMIC DNA]</scope>
    <source>
        <strain evidence="5 6">Z 5.4</strain>
    </source>
</reference>
<evidence type="ECO:0000313" key="5">
    <source>
        <dbReference type="EMBL" id="MFK9093550.1"/>
    </source>
</evidence>
<keyword evidence="1" id="KW-0678">Repressor</keyword>
<name>A0ABW8RJ68_9BACI</name>
<dbReference type="Proteomes" id="UP001623041">
    <property type="component" value="Unassembled WGS sequence"/>
</dbReference>
<dbReference type="PROSITE" id="PS50977">
    <property type="entry name" value="HTH_TETR_2"/>
    <property type="match status" value="1"/>
</dbReference>
<feature type="DNA-binding region" description="H-T-H motif" evidence="3">
    <location>
        <begin position="25"/>
        <end position="44"/>
    </location>
</feature>
<dbReference type="PRINTS" id="PR00455">
    <property type="entry name" value="HTHTETR"/>
</dbReference>
<dbReference type="Pfam" id="PF00440">
    <property type="entry name" value="TetR_N"/>
    <property type="match status" value="1"/>
</dbReference>
<dbReference type="InterPro" id="IPR050624">
    <property type="entry name" value="HTH-type_Tx_Regulator"/>
</dbReference>